<protein>
    <submittedName>
        <fullName evidence="1">Uncharacterized protein</fullName>
    </submittedName>
</protein>
<reference evidence="1" key="1">
    <citation type="submission" date="2019-08" db="EMBL/GenBank/DDBJ databases">
        <authorList>
            <person name="Kucharzyk K."/>
            <person name="Murdoch R.W."/>
            <person name="Higgins S."/>
            <person name="Loffler F."/>
        </authorList>
    </citation>
    <scope>NUCLEOTIDE SEQUENCE</scope>
</reference>
<evidence type="ECO:0000313" key="1">
    <source>
        <dbReference type="EMBL" id="MPN57041.1"/>
    </source>
</evidence>
<sequence length="127" mass="13350">MADQPRLPVLAVVAGVVVDQSTGAPVVPFVVTGAVPVRLLEALAPRVLALDPLLQPDGTLQNLGHGARPVVGGDDPLIERILDPTLDETLLRVELVDDLRRVRVGFVVVGGHTHSVPRPDPDRASSG</sequence>
<organism evidence="1">
    <name type="scientific">bioreactor metagenome</name>
    <dbReference type="NCBI Taxonomy" id="1076179"/>
    <lineage>
        <taxon>unclassified sequences</taxon>
        <taxon>metagenomes</taxon>
        <taxon>ecological metagenomes</taxon>
    </lineage>
</organism>
<proteinExistence type="predicted"/>
<gene>
    <name evidence="1" type="ORF">SDC9_204735</name>
</gene>
<dbReference type="EMBL" id="VSSQ01128111">
    <property type="protein sequence ID" value="MPN57041.1"/>
    <property type="molecule type" value="Genomic_DNA"/>
</dbReference>
<dbReference type="AlphaFoldDB" id="A0A645J0D5"/>
<accession>A0A645J0D5</accession>
<comment type="caution">
    <text evidence="1">The sequence shown here is derived from an EMBL/GenBank/DDBJ whole genome shotgun (WGS) entry which is preliminary data.</text>
</comment>
<name>A0A645J0D5_9ZZZZ</name>